<evidence type="ECO:0000313" key="4">
    <source>
        <dbReference type="Proteomes" id="UP001345013"/>
    </source>
</evidence>
<sequence>MLEARPLLKPRKRQIEDCASLQSSEQKPFKRQKYLRNKKSYHRPEFWDNLSKIDLTSDALEELDRRNLKSVHPQTRPPITRLPKKSQLVTPAVKYLHECNTSILKDLKRVSRQGGPDMSELRGRSELSNPLIRAKNPHRSVSRIPRQSSKAASSSQQSTNTSNTRSTGPYNRNFQQNLIDGGVLPDGYEYPDGQIPTLPSNWEEINQKLRRSRRSLSPTTFTDADFRNFKRADAHAFKEKQVTTSVIPIIEGHIKDARCVAGGIPLNNLDHLTDGTIVPGNPDIYYGARPEQLDRQVRDELSGHIVPSTQDDLPICPNFFLAAKGPDGSLAVATRQACYDGALGARAMHSIRTHQQTRPASEDGAFSITSIYHGGTLKMYTSHCTDTGNSESRPEYHMHQLRSFAMADTAETFRQGAAFYRNARDWAEDQRNEAIRRANEIARTLSTEETTVTSSFISETITVENIGQSNNSDAENHSSIGPDATSNTTINSESDSCLEEQELYLDNAKRSNEHISPVQKKRPRACHSHDISLLEPVERAASNPSGLSQQFQDQVLDQGAYASSGSSDVHVLSRSNRSTKNAKS</sequence>
<dbReference type="Proteomes" id="UP001345013">
    <property type="component" value="Unassembled WGS sequence"/>
</dbReference>
<feature type="compositionally biased region" description="Polar residues" evidence="1">
    <location>
        <begin position="467"/>
        <end position="495"/>
    </location>
</feature>
<dbReference type="Pfam" id="PF25545">
    <property type="entry name" value="DUF7924"/>
    <property type="match status" value="1"/>
</dbReference>
<organism evidence="3 4">
    <name type="scientific">Lithohypha guttulata</name>
    <dbReference type="NCBI Taxonomy" id="1690604"/>
    <lineage>
        <taxon>Eukaryota</taxon>
        <taxon>Fungi</taxon>
        <taxon>Dikarya</taxon>
        <taxon>Ascomycota</taxon>
        <taxon>Pezizomycotina</taxon>
        <taxon>Eurotiomycetes</taxon>
        <taxon>Chaetothyriomycetidae</taxon>
        <taxon>Chaetothyriales</taxon>
        <taxon>Trichomeriaceae</taxon>
        <taxon>Lithohypha</taxon>
    </lineage>
</organism>
<feature type="region of interest" description="Disordered" evidence="1">
    <location>
        <begin position="110"/>
        <end position="197"/>
    </location>
</feature>
<feature type="region of interest" description="Disordered" evidence="1">
    <location>
        <begin position="538"/>
        <end position="584"/>
    </location>
</feature>
<evidence type="ECO:0000259" key="2">
    <source>
        <dbReference type="Pfam" id="PF25545"/>
    </source>
</evidence>
<name>A0ABR0JV80_9EURO</name>
<keyword evidence="4" id="KW-1185">Reference proteome</keyword>
<dbReference type="EMBL" id="JAVRRG010000348">
    <property type="protein sequence ID" value="KAK5071432.1"/>
    <property type="molecule type" value="Genomic_DNA"/>
</dbReference>
<feature type="domain" description="DUF7924" evidence="2">
    <location>
        <begin position="281"/>
        <end position="438"/>
    </location>
</feature>
<feature type="compositionally biased region" description="Polar residues" evidence="1">
    <location>
        <begin position="542"/>
        <end position="584"/>
    </location>
</feature>
<feature type="compositionally biased region" description="Low complexity" evidence="1">
    <location>
        <begin position="146"/>
        <end position="167"/>
    </location>
</feature>
<comment type="caution">
    <text evidence="3">The sequence shown here is derived from an EMBL/GenBank/DDBJ whole genome shotgun (WGS) entry which is preliminary data.</text>
</comment>
<feature type="compositionally biased region" description="Polar residues" evidence="1">
    <location>
        <begin position="168"/>
        <end position="178"/>
    </location>
</feature>
<feature type="region of interest" description="Disordered" evidence="1">
    <location>
        <begin position="467"/>
        <end position="496"/>
    </location>
</feature>
<proteinExistence type="predicted"/>
<reference evidence="3 4" key="1">
    <citation type="submission" date="2023-08" db="EMBL/GenBank/DDBJ databases">
        <title>Black Yeasts Isolated from many extreme environments.</title>
        <authorList>
            <person name="Coleine C."/>
            <person name="Stajich J.E."/>
            <person name="Selbmann L."/>
        </authorList>
    </citation>
    <scope>NUCLEOTIDE SEQUENCE [LARGE SCALE GENOMIC DNA]</scope>
    <source>
        <strain evidence="3 4">CCFEE 5885</strain>
    </source>
</reference>
<evidence type="ECO:0000256" key="1">
    <source>
        <dbReference type="SAM" id="MobiDB-lite"/>
    </source>
</evidence>
<gene>
    <name evidence="3" type="ORF">LTR24_010531</name>
</gene>
<protein>
    <recommendedName>
        <fullName evidence="2">DUF7924 domain-containing protein</fullName>
    </recommendedName>
</protein>
<accession>A0ABR0JV80</accession>
<evidence type="ECO:0000313" key="3">
    <source>
        <dbReference type="EMBL" id="KAK5071432.1"/>
    </source>
</evidence>
<dbReference type="InterPro" id="IPR057684">
    <property type="entry name" value="DUF7924"/>
</dbReference>